<dbReference type="SUPFAM" id="SSF56935">
    <property type="entry name" value="Porins"/>
    <property type="match status" value="1"/>
</dbReference>
<keyword evidence="1" id="KW-0732">Signal</keyword>
<evidence type="ECO:0000256" key="1">
    <source>
        <dbReference type="SAM" id="SignalP"/>
    </source>
</evidence>
<organism evidence="2 3">
    <name type="scientific">Succinivibrio dextrinosolvens</name>
    <dbReference type="NCBI Taxonomy" id="83771"/>
    <lineage>
        <taxon>Bacteria</taxon>
        <taxon>Pseudomonadati</taxon>
        <taxon>Pseudomonadota</taxon>
        <taxon>Gammaproteobacteria</taxon>
        <taxon>Aeromonadales</taxon>
        <taxon>Succinivibrionaceae</taxon>
        <taxon>Succinivibrio</taxon>
    </lineage>
</organism>
<reference evidence="2 3" key="1">
    <citation type="submission" date="2016-10" db="EMBL/GenBank/DDBJ databases">
        <authorList>
            <person name="Varghese N."/>
            <person name="Submissions S."/>
        </authorList>
    </citation>
    <scope>NUCLEOTIDE SEQUENCE [LARGE SCALE GENOMIC DNA]</scope>
    <source>
        <strain evidence="2 3">22B</strain>
    </source>
</reference>
<name>A0A662ZAE8_9GAMM</name>
<dbReference type="Gene3D" id="2.40.160.10">
    <property type="entry name" value="Porin"/>
    <property type="match status" value="1"/>
</dbReference>
<dbReference type="OrthoDB" id="784582at2"/>
<gene>
    <name evidence="2" type="ORF">SAMN04487865_10169</name>
</gene>
<evidence type="ECO:0008006" key="4">
    <source>
        <dbReference type="Google" id="ProtNLM"/>
    </source>
</evidence>
<protein>
    <recommendedName>
        <fullName evidence="4">Outer membrane protein (Porin)</fullName>
    </recommendedName>
</protein>
<feature type="chain" id="PRO_5025011795" description="Outer membrane protein (Porin)" evidence="1">
    <location>
        <begin position="21"/>
        <end position="362"/>
    </location>
</feature>
<accession>A0A662ZAE8</accession>
<proteinExistence type="predicted"/>
<evidence type="ECO:0000313" key="3">
    <source>
        <dbReference type="Proteomes" id="UP000243374"/>
    </source>
</evidence>
<feature type="signal peptide" evidence="1">
    <location>
        <begin position="1"/>
        <end position="20"/>
    </location>
</feature>
<dbReference type="InterPro" id="IPR023614">
    <property type="entry name" value="Porin_dom_sf"/>
</dbReference>
<dbReference type="Proteomes" id="UP000243374">
    <property type="component" value="Unassembled WGS sequence"/>
</dbReference>
<keyword evidence="3" id="KW-1185">Reference proteome</keyword>
<dbReference type="EMBL" id="FOSF01000016">
    <property type="protein sequence ID" value="SFK02956.1"/>
    <property type="molecule type" value="Genomic_DNA"/>
</dbReference>
<sequence>MFKSVPVTVMVIALLSSANAASVYDKDGKLLYLDGRMQSFLSNGNHNNTKEIESAVLNSAGLSIGGKSKLNDWISATASPLWEVSDESSYRTFNAVDSYSVSSVMSKYYSVYLDGQMQCGFDGAGFYSKLGIQSSQNQAQVASSLIGYFDRAEGFAVDSGVNFALGYTFEDFFFGALSLRGGFSHLNGQTPNVVAVLGSNNTEFSHSYGAYFESFDQVNVGFSWSDMDSGLYLTALYDYSKIDLLGEERDSVVGRVNGVAVSYLDYIQSQGVEFAVGYAFDNGFSALLGYEVSYNKAKSLTNSYDYALVRRIPVLINYKLNSNFNVWGEVGIDTGSDRTFSDFKVDKKDSKNVFSLGAKYTF</sequence>
<dbReference type="AlphaFoldDB" id="A0A662ZAE8"/>
<evidence type="ECO:0000313" key="2">
    <source>
        <dbReference type="EMBL" id="SFK02956.1"/>
    </source>
</evidence>
<dbReference type="RefSeq" id="WP_074840245.1">
    <property type="nucleotide sequence ID" value="NZ_CP047056.1"/>
</dbReference>